<keyword evidence="2" id="KW-1185">Reference proteome</keyword>
<gene>
    <name evidence="1" type="ORF">CH341_06230</name>
</gene>
<dbReference type="Proteomes" id="UP000249130">
    <property type="component" value="Unassembled WGS sequence"/>
</dbReference>
<evidence type="ECO:0000313" key="2">
    <source>
        <dbReference type="Proteomes" id="UP000249130"/>
    </source>
</evidence>
<organism evidence="1 2">
    <name type="scientific">Rhodoplanes roseus</name>
    <dbReference type="NCBI Taxonomy" id="29409"/>
    <lineage>
        <taxon>Bacteria</taxon>
        <taxon>Pseudomonadati</taxon>
        <taxon>Pseudomonadota</taxon>
        <taxon>Alphaproteobacteria</taxon>
        <taxon>Hyphomicrobiales</taxon>
        <taxon>Nitrobacteraceae</taxon>
        <taxon>Rhodoplanes</taxon>
    </lineage>
</organism>
<reference evidence="1 2" key="1">
    <citation type="submission" date="2017-07" db="EMBL/GenBank/DDBJ databases">
        <title>Draft Genome Sequences of Select Purple Nonsulfur Bacteria.</title>
        <authorList>
            <person name="Lasarre B."/>
            <person name="Mckinlay J.B."/>
        </authorList>
    </citation>
    <scope>NUCLEOTIDE SEQUENCE [LARGE SCALE GENOMIC DNA]</scope>
    <source>
        <strain evidence="1 2">DSM 5909</strain>
    </source>
</reference>
<evidence type="ECO:0008006" key="3">
    <source>
        <dbReference type="Google" id="ProtNLM"/>
    </source>
</evidence>
<evidence type="ECO:0000313" key="1">
    <source>
        <dbReference type="EMBL" id="RAI45007.1"/>
    </source>
</evidence>
<dbReference type="OrthoDB" id="9802525at2"/>
<accession>A0A327L3N2</accession>
<dbReference type="Pfam" id="PF13692">
    <property type="entry name" value="Glyco_trans_1_4"/>
    <property type="match status" value="1"/>
</dbReference>
<sequence>MYNTAPADGERDPVMPATAGDFAISIRSVEAPRHRFSEMKVRRSSVLSLIAPFAPPLTGQTAYSAHLRGVLEPHGFETMAVPGRDARDGLRGYVRKAVASFGVLRRLLFGAPRETVVLVLDGGVGLVLDLLYVLCARVRGTRAIALSHHSFAYVTRRSFWLWSLLRVAPRDTTIHLFLCEQMRAQFVLRYGPVRSRVLSNAAAVVTTPVPAARDGVFRLGYLSNITFEKGIEAYFDLVEALVARGVDVRGCIAGPAGSDAVATFLAQRIACSGGRVSWLGPLYGAEKDRFLSSISVLVFPTDYVNEAQPIVLFEALAHGVPVVTIGRGCIRGDMEGSGSLVAGSASMFLEEAVPFVQSLAERYRRGETGTVASLATARYLQARVASQAAEAALIAELSASAARERGRRSMA</sequence>
<proteinExistence type="predicted"/>
<name>A0A327L3N2_9BRAD</name>
<comment type="caution">
    <text evidence="1">The sequence shown here is derived from an EMBL/GenBank/DDBJ whole genome shotgun (WGS) entry which is preliminary data.</text>
</comment>
<dbReference type="CDD" id="cd03801">
    <property type="entry name" value="GT4_PimA-like"/>
    <property type="match status" value="1"/>
</dbReference>
<dbReference type="SUPFAM" id="SSF53756">
    <property type="entry name" value="UDP-Glycosyltransferase/glycogen phosphorylase"/>
    <property type="match status" value="1"/>
</dbReference>
<dbReference type="AlphaFoldDB" id="A0A327L3N2"/>
<protein>
    <recommendedName>
        <fullName evidence="3">Glycosyl transferase family 1 domain-containing protein</fullName>
    </recommendedName>
</protein>
<dbReference type="RefSeq" id="WP_111418173.1">
    <property type="nucleotide sequence ID" value="NZ_NPEX01000027.1"/>
</dbReference>
<dbReference type="EMBL" id="NPEX01000027">
    <property type="protein sequence ID" value="RAI45007.1"/>
    <property type="molecule type" value="Genomic_DNA"/>
</dbReference>
<dbReference type="Gene3D" id="3.40.50.2000">
    <property type="entry name" value="Glycogen Phosphorylase B"/>
    <property type="match status" value="1"/>
</dbReference>